<reference evidence="3 4" key="1">
    <citation type="journal article" date="2023" name="Plants (Basel)">
        <title>Bridging the Gap: Combining Genomics and Transcriptomics Approaches to Understand Stylosanthes scabra, an Orphan Legume from the Brazilian Caatinga.</title>
        <authorList>
            <person name="Ferreira-Neto J.R.C."/>
            <person name="da Silva M.D."/>
            <person name="Binneck E."/>
            <person name="de Melo N.F."/>
            <person name="da Silva R.H."/>
            <person name="de Melo A.L.T.M."/>
            <person name="Pandolfi V."/>
            <person name="Bustamante F.O."/>
            <person name="Brasileiro-Vidal A.C."/>
            <person name="Benko-Iseppon A.M."/>
        </authorList>
    </citation>
    <scope>NUCLEOTIDE SEQUENCE [LARGE SCALE GENOMIC DNA]</scope>
    <source>
        <tissue evidence="3">Leaves</tissue>
    </source>
</reference>
<protein>
    <recommendedName>
        <fullName evidence="2">DUF4283 domain-containing protein</fullName>
    </recommendedName>
</protein>
<evidence type="ECO:0000259" key="2">
    <source>
        <dbReference type="Pfam" id="PF14111"/>
    </source>
</evidence>
<dbReference type="InterPro" id="IPR025558">
    <property type="entry name" value="DUF4283"/>
</dbReference>
<feature type="region of interest" description="Disordered" evidence="1">
    <location>
        <begin position="1"/>
        <end position="57"/>
    </location>
</feature>
<feature type="compositionally biased region" description="Polar residues" evidence="1">
    <location>
        <begin position="17"/>
        <end position="30"/>
    </location>
</feature>
<organism evidence="3 4">
    <name type="scientific">Stylosanthes scabra</name>
    <dbReference type="NCBI Taxonomy" id="79078"/>
    <lineage>
        <taxon>Eukaryota</taxon>
        <taxon>Viridiplantae</taxon>
        <taxon>Streptophyta</taxon>
        <taxon>Embryophyta</taxon>
        <taxon>Tracheophyta</taxon>
        <taxon>Spermatophyta</taxon>
        <taxon>Magnoliopsida</taxon>
        <taxon>eudicotyledons</taxon>
        <taxon>Gunneridae</taxon>
        <taxon>Pentapetalae</taxon>
        <taxon>rosids</taxon>
        <taxon>fabids</taxon>
        <taxon>Fabales</taxon>
        <taxon>Fabaceae</taxon>
        <taxon>Papilionoideae</taxon>
        <taxon>50 kb inversion clade</taxon>
        <taxon>dalbergioids sensu lato</taxon>
        <taxon>Dalbergieae</taxon>
        <taxon>Pterocarpus clade</taxon>
        <taxon>Stylosanthes</taxon>
    </lineage>
</organism>
<proteinExistence type="predicted"/>
<keyword evidence="4" id="KW-1185">Reference proteome</keyword>
<dbReference type="Pfam" id="PF14111">
    <property type="entry name" value="DUF4283"/>
    <property type="match status" value="1"/>
</dbReference>
<name>A0ABU6YAZ1_9FABA</name>
<evidence type="ECO:0000313" key="3">
    <source>
        <dbReference type="EMBL" id="MED6207602.1"/>
    </source>
</evidence>
<feature type="domain" description="DUF4283" evidence="2">
    <location>
        <begin position="77"/>
        <end position="131"/>
    </location>
</feature>
<gene>
    <name evidence="3" type="ORF">PIB30_037209</name>
</gene>
<evidence type="ECO:0000256" key="1">
    <source>
        <dbReference type="SAM" id="MobiDB-lite"/>
    </source>
</evidence>
<dbReference type="Proteomes" id="UP001341840">
    <property type="component" value="Unassembled WGS sequence"/>
</dbReference>
<accession>A0ABU6YAZ1</accession>
<comment type="caution">
    <text evidence="3">The sequence shown here is derived from an EMBL/GenBank/DDBJ whole genome shotgun (WGS) entry which is preliminary data.</text>
</comment>
<dbReference type="EMBL" id="JASCZI010241841">
    <property type="protein sequence ID" value="MED6207602.1"/>
    <property type="molecule type" value="Genomic_DNA"/>
</dbReference>
<sequence>MGDLSCRSLRPTDARNGVSSENYLQQVTISKSKEFRTGPGSPVKDTQNVNIEPDEDEPLTVFNNEDAEEGLQGSTNSFVGKLFTKKIINNAWIQSAMQNIWKHPQGLRIVELKSKIYQIFFQNEADFERVLK</sequence>
<evidence type="ECO:0000313" key="4">
    <source>
        <dbReference type="Proteomes" id="UP001341840"/>
    </source>
</evidence>